<sequence length="79" mass="8673">MTRPIESASHKGQRRPEVPKCRRLQLEALVCGRGREGAGAVAASHVQRKQTDKTSHGAVQARRPCALCVCVRVRVCVRV</sequence>
<dbReference type="Proteomes" id="UP001642720">
    <property type="component" value="Unassembled WGS sequence"/>
</dbReference>
<dbReference type="GeneID" id="300579697"/>
<keyword evidence="2" id="KW-1185">Reference proteome</keyword>
<name>A0ABY2GVD0_9HYPO</name>
<evidence type="ECO:0000313" key="1">
    <source>
        <dbReference type="EMBL" id="TFA99897.1"/>
    </source>
</evidence>
<reference evidence="1 2" key="1">
    <citation type="submission" date="2018-01" db="EMBL/GenBank/DDBJ databases">
        <title>Genome characterization of the sugarcane-associated fungus Trichoderma ghanense CCMA-1212 and their application in lignocelulose bioconversion.</title>
        <authorList>
            <person name="Steindorff A.S."/>
            <person name="Mendes T.D."/>
            <person name="Vilela E.S.D."/>
            <person name="Rodrigues D.S."/>
            <person name="Formighieri E.F."/>
            <person name="Melo I.S."/>
            <person name="Favaro L.C.L."/>
        </authorList>
    </citation>
    <scope>NUCLEOTIDE SEQUENCE [LARGE SCALE GENOMIC DNA]</scope>
    <source>
        <strain evidence="1 2">CCMA-1212</strain>
    </source>
</reference>
<evidence type="ECO:0000313" key="2">
    <source>
        <dbReference type="Proteomes" id="UP001642720"/>
    </source>
</evidence>
<accession>A0ABY2GVD0</accession>
<organism evidence="1 2">
    <name type="scientific">Trichoderma ghanense</name>
    <dbReference type="NCBI Taxonomy" id="65468"/>
    <lineage>
        <taxon>Eukaryota</taxon>
        <taxon>Fungi</taxon>
        <taxon>Dikarya</taxon>
        <taxon>Ascomycota</taxon>
        <taxon>Pezizomycotina</taxon>
        <taxon>Sordariomycetes</taxon>
        <taxon>Hypocreomycetidae</taxon>
        <taxon>Hypocreales</taxon>
        <taxon>Hypocreaceae</taxon>
        <taxon>Trichoderma</taxon>
    </lineage>
</organism>
<protein>
    <submittedName>
        <fullName evidence="1">Uncharacterized protein</fullName>
    </submittedName>
</protein>
<dbReference type="RefSeq" id="XP_073556099.1">
    <property type="nucleotide sequence ID" value="XM_073705247.1"/>
</dbReference>
<gene>
    <name evidence="1" type="ORF">CCMA1212_008100</name>
</gene>
<dbReference type="EMBL" id="PPTA01000012">
    <property type="protein sequence ID" value="TFA99897.1"/>
    <property type="molecule type" value="Genomic_DNA"/>
</dbReference>
<proteinExistence type="predicted"/>
<comment type="caution">
    <text evidence="1">The sequence shown here is derived from an EMBL/GenBank/DDBJ whole genome shotgun (WGS) entry which is preliminary data.</text>
</comment>